<comment type="caution">
    <text evidence="2">The sequence shown here is derived from an EMBL/GenBank/DDBJ whole genome shotgun (WGS) entry which is preliminary data.</text>
</comment>
<name>A0A445ET61_ARAHY</name>
<protein>
    <recommendedName>
        <fullName evidence="1">MULE transposase domain-containing protein</fullName>
    </recommendedName>
</protein>
<evidence type="ECO:0000313" key="3">
    <source>
        <dbReference type="Proteomes" id="UP000289738"/>
    </source>
</evidence>
<dbReference type="Pfam" id="PF10551">
    <property type="entry name" value="MULE"/>
    <property type="match status" value="1"/>
</dbReference>
<proteinExistence type="predicted"/>
<evidence type="ECO:0000259" key="1">
    <source>
        <dbReference type="Pfam" id="PF10551"/>
    </source>
</evidence>
<dbReference type="PANTHER" id="PTHR47718">
    <property type="entry name" value="OS01G0519700 PROTEIN"/>
    <property type="match status" value="1"/>
</dbReference>
<keyword evidence="3" id="KW-1185">Reference proteome</keyword>
<evidence type="ECO:0000313" key="2">
    <source>
        <dbReference type="EMBL" id="RYR78591.1"/>
    </source>
</evidence>
<gene>
    <name evidence="2" type="ORF">Ahy_A01g003430</name>
</gene>
<dbReference type="InterPro" id="IPR018289">
    <property type="entry name" value="MULE_transposase_dom"/>
</dbReference>
<dbReference type="Proteomes" id="UP000289738">
    <property type="component" value="Chromosome A01"/>
</dbReference>
<organism evidence="2 3">
    <name type="scientific">Arachis hypogaea</name>
    <name type="common">Peanut</name>
    <dbReference type="NCBI Taxonomy" id="3818"/>
    <lineage>
        <taxon>Eukaryota</taxon>
        <taxon>Viridiplantae</taxon>
        <taxon>Streptophyta</taxon>
        <taxon>Embryophyta</taxon>
        <taxon>Tracheophyta</taxon>
        <taxon>Spermatophyta</taxon>
        <taxon>Magnoliopsida</taxon>
        <taxon>eudicotyledons</taxon>
        <taxon>Gunneridae</taxon>
        <taxon>Pentapetalae</taxon>
        <taxon>rosids</taxon>
        <taxon>fabids</taxon>
        <taxon>Fabales</taxon>
        <taxon>Fabaceae</taxon>
        <taxon>Papilionoideae</taxon>
        <taxon>50 kb inversion clade</taxon>
        <taxon>dalbergioids sensu lato</taxon>
        <taxon>Dalbergieae</taxon>
        <taxon>Pterocarpus clade</taxon>
        <taxon>Arachis</taxon>
    </lineage>
</organism>
<accession>A0A445ET61</accession>
<feature type="domain" description="MULE transposase" evidence="1">
    <location>
        <begin position="39"/>
        <end position="96"/>
    </location>
</feature>
<sequence>MAYLKTLVERDQNLLYSVENGREGCDGRYQLDYDLFENVLTFDATYKKNIYRLLAVIFSGVNHHHQTTIFGSAIVLNERKSIYVWLLKQLLIAMKGIKDTDFSIYEWSSIDGYRYSGMRKNGWMLWVEDHEWIIDMYGKRNIYIRHREDLVDFKSSTGQPVMQTHIQPKIFMLFCSMVHKASTLKIKAHSENDNMMEGHAEYIYEGREKNRSFETETTRKPKHCSYCRKGVHNITTCFMRKMDERTPQFDGDNVENGEGEDYSLIDAESDEYVHTEWFDDEYEYLASSTYYEESGGETESSMDFDFDDIKWANDDDDTELLVNNNVHHVTNGALPSLELQPPPQDTTLLSVPIRQNLPGMLGEAAHRELLQLFEKTNHQRTHHAQKDKLQI</sequence>
<reference evidence="2 3" key="1">
    <citation type="submission" date="2019-01" db="EMBL/GenBank/DDBJ databases">
        <title>Sequencing of cultivated peanut Arachis hypogaea provides insights into genome evolution and oil improvement.</title>
        <authorList>
            <person name="Chen X."/>
        </authorList>
    </citation>
    <scope>NUCLEOTIDE SEQUENCE [LARGE SCALE GENOMIC DNA]</scope>
    <source>
        <strain evidence="3">cv. Fuhuasheng</strain>
        <tissue evidence="2">Leaves</tissue>
    </source>
</reference>
<dbReference type="EMBL" id="SDMP01000001">
    <property type="protein sequence ID" value="RYR78591.1"/>
    <property type="molecule type" value="Genomic_DNA"/>
</dbReference>
<dbReference type="AlphaFoldDB" id="A0A445ET61"/>